<dbReference type="InParanoid" id="G0MD43"/>
<feature type="coiled-coil region" evidence="1">
    <location>
        <begin position="280"/>
        <end position="417"/>
    </location>
</feature>
<keyword evidence="4" id="KW-1185">Reference proteome</keyword>
<protein>
    <submittedName>
        <fullName evidence="3">Uncharacterized protein</fullName>
    </submittedName>
</protein>
<organism evidence="4">
    <name type="scientific">Caenorhabditis brenneri</name>
    <name type="common">Nematode worm</name>
    <dbReference type="NCBI Taxonomy" id="135651"/>
    <lineage>
        <taxon>Eukaryota</taxon>
        <taxon>Metazoa</taxon>
        <taxon>Ecdysozoa</taxon>
        <taxon>Nematoda</taxon>
        <taxon>Chromadorea</taxon>
        <taxon>Rhabditida</taxon>
        <taxon>Rhabditina</taxon>
        <taxon>Rhabditomorpha</taxon>
        <taxon>Rhabditoidea</taxon>
        <taxon>Rhabditidae</taxon>
        <taxon>Peloderinae</taxon>
        <taxon>Caenorhabditis</taxon>
    </lineage>
</organism>
<evidence type="ECO:0000313" key="4">
    <source>
        <dbReference type="Proteomes" id="UP000008068"/>
    </source>
</evidence>
<reference evidence="4" key="1">
    <citation type="submission" date="2011-07" db="EMBL/GenBank/DDBJ databases">
        <authorList>
            <consortium name="Caenorhabditis brenneri Sequencing and Analysis Consortium"/>
            <person name="Wilson R.K."/>
        </authorList>
    </citation>
    <scope>NUCLEOTIDE SEQUENCE [LARGE SCALE GENOMIC DNA]</scope>
    <source>
        <strain evidence="4">PB2801</strain>
    </source>
</reference>
<dbReference type="HOGENOM" id="CLU_349583_0_0_1"/>
<feature type="coiled-coil region" evidence="1">
    <location>
        <begin position="129"/>
        <end position="156"/>
    </location>
</feature>
<dbReference type="EMBL" id="GL379790">
    <property type="protein sequence ID" value="EGT49823.1"/>
    <property type="molecule type" value="Genomic_DNA"/>
</dbReference>
<feature type="coiled-coil region" evidence="1">
    <location>
        <begin position="619"/>
        <end position="665"/>
    </location>
</feature>
<proteinExistence type="predicted"/>
<evidence type="ECO:0000256" key="2">
    <source>
        <dbReference type="SAM" id="MobiDB-lite"/>
    </source>
</evidence>
<feature type="region of interest" description="Disordered" evidence="2">
    <location>
        <begin position="1"/>
        <end position="22"/>
    </location>
</feature>
<feature type="compositionally biased region" description="Basic and acidic residues" evidence="2">
    <location>
        <begin position="10"/>
        <end position="22"/>
    </location>
</feature>
<keyword evidence="1" id="KW-0175">Coiled coil</keyword>
<feature type="coiled-coil region" evidence="1">
    <location>
        <begin position="63"/>
        <end position="93"/>
    </location>
</feature>
<accession>G0MD43</accession>
<name>G0MD43_CAEBE</name>
<dbReference type="AlphaFoldDB" id="G0MD43"/>
<feature type="coiled-coil region" evidence="1">
    <location>
        <begin position="556"/>
        <end position="587"/>
    </location>
</feature>
<evidence type="ECO:0000313" key="3">
    <source>
        <dbReference type="EMBL" id="EGT49823.1"/>
    </source>
</evidence>
<dbReference type="STRING" id="135651.G0MD43"/>
<gene>
    <name evidence="3" type="ORF">CAEBREN_15501</name>
</gene>
<evidence type="ECO:0000256" key="1">
    <source>
        <dbReference type="SAM" id="Coils"/>
    </source>
</evidence>
<dbReference type="Proteomes" id="UP000008068">
    <property type="component" value="Unassembled WGS sequence"/>
</dbReference>
<sequence length="806" mass="94856">MIKKRRKDKNSKTIETDEKDSLHSLIAQLPLPPIHSSESTENFDSSLLETSDVFPEDLETSVETELVEKIAVLQKENEKLMKEKSSIELLLANQKSVAEQKKINKTNQWKIGNLENQLKWQRDENLRIIAEHRQKYAQILEEKKELVENIKSIETHAGINKSSPKNRCEVATLRAFNKKLMEEKRILSDDKSKIETLLINQKKENWTLVVQNSRDTELLAEQKNINKTNCSKIGNLEKQLQVQKDENSRMVAEYRQKDVLYQKEREVFAEKFESIETEFNRKNNELSARNRREIAELENEKNQIISEGMALLENQKIEHNRIGKVYQNEQKKMLEETQELRDKLNSKVEEKQRIIAALESANKELIEEKRILSDDISTIEFFHMNQKNENKSLIAQIQSLEKQLQLQRSENSRIKENRAAFLVSVDQKIAEMEYRTSFWYFVSTPYRWSVPSLKMARKRGRKNNKKKPEESMDNLIAQLPVLPSDSSRSLEITENQLENRIVTVEPKNKIILKTSNSTLESSLFKKIAELENEKSQIISDGIVLLEKQQLENNKIVMVYRNEQKKMLEETQALKEEVEKKQRIITENRSILKDRENVISKKSRLIESLNSKLSNYNGDKAKMVKKYETEKKEMLEAQKEKLKLKNKEHETEVRKLQKELKESKAMIVMQKLGTDNIISTYQNEKQILRADHDRLIVAKTNQIGYLDFRLASVQSELDRLEKEHAREMETRTGLWYFVSTPFRWFWPLRKRHKAAVIFGCLFVIFAFCDRRPPPADIDFSPRYYDIPVKCDCDYESAFRYLPLFINS</sequence>